<dbReference type="Gene3D" id="3.30.70.1020">
    <property type="entry name" value="Trehalose-6-phosphate phosphatase related protein, domain 2"/>
    <property type="match status" value="1"/>
</dbReference>
<evidence type="ECO:0000313" key="4">
    <source>
        <dbReference type="EMBL" id="MBW8487330.1"/>
    </source>
</evidence>
<dbReference type="SUPFAM" id="SSF56784">
    <property type="entry name" value="HAD-like"/>
    <property type="match status" value="1"/>
</dbReference>
<name>A0ABS7G4M0_9ACTN</name>
<comment type="caution">
    <text evidence="4">The sequence shown here is derived from an EMBL/GenBank/DDBJ whole genome shotgun (WGS) entry which is preliminary data.</text>
</comment>
<sequence length="285" mass="28594">MNSPRPRTAAGTDGLDAIRNAPAGAVLGFDFDGTLAPIVDDPAAARAHPRAAAALARLAPHVGALVIITGRPAAVAVEYGGFGDIDGLVVLGQYGLERWESGELTAPAPPPGVAEARAKLPQILAAAGAPAEVFVEDKGQALAVHTRRAAEPQVALDRLRGLMDALAERTGLVVEPGRFVLELRPPGMDKGRALRGFLDGGAGAPSAVLFAGDDLGDLAAFDAVDGLRADGVPGVKVCSGSVEVTALAERADLIVDGPEGVVDFLDGLTGAIEAAAGSAGEGEGA</sequence>
<organism evidence="4 5">
    <name type="scientific">Actinomadura parmotrematis</name>
    <dbReference type="NCBI Taxonomy" id="2864039"/>
    <lineage>
        <taxon>Bacteria</taxon>
        <taxon>Bacillati</taxon>
        <taxon>Actinomycetota</taxon>
        <taxon>Actinomycetes</taxon>
        <taxon>Streptosporangiales</taxon>
        <taxon>Thermomonosporaceae</taxon>
        <taxon>Actinomadura</taxon>
    </lineage>
</organism>
<gene>
    <name evidence="4" type="primary">otsB</name>
    <name evidence="4" type="ORF">K1Y72_33600</name>
</gene>
<dbReference type="Pfam" id="PF02358">
    <property type="entry name" value="Trehalose_PPase"/>
    <property type="match status" value="1"/>
</dbReference>
<proteinExistence type="inferred from homology"/>
<dbReference type="InterPro" id="IPR036412">
    <property type="entry name" value="HAD-like_sf"/>
</dbReference>
<dbReference type="Proteomes" id="UP000774570">
    <property type="component" value="Unassembled WGS sequence"/>
</dbReference>
<keyword evidence="1 3" id="KW-0378">Hydrolase</keyword>
<dbReference type="GO" id="GO:0004805">
    <property type="term" value="F:trehalose-phosphatase activity"/>
    <property type="evidence" value="ECO:0007669"/>
    <property type="project" value="UniProtKB-EC"/>
</dbReference>
<comment type="cofactor">
    <cofactor evidence="3">
        <name>Mg(2+)</name>
        <dbReference type="ChEBI" id="CHEBI:18420"/>
    </cofactor>
</comment>
<protein>
    <recommendedName>
        <fullName evidence="3">Trehalose 6-phosphate phosphatase</fullName>
        <ecNumber evidence="3">3.1.3.12</ecNumber>
    </recommendedName>
</protein>
<dbReference type="PANTHER" id="PTHR43768:SF3">
    <property type="entry name" value="TREHALOSE 6-PHOSPHATE PHOSPHATASE"/>
    <property type="match status" value="1"/>
</dbReference>
<dbReference type="RefSeq" id="WP_220170569.1">
    <property type="nucleotide sequence ID" value="NZ_JAIBOA010000033.1"/>
</dbReference>
<keyword evidence="5" id="KW-1185">Reference proteome</keyword>
<dbReference type="EC" id="3.1.3.12" evidence="3"/>
<comment type="catalytic activity">
    <reaction evidence="3">
        <text>alpha,alpha-trehalose 6-phosphate + H2O = alpha,alpha-trehalose + phosphate</text>
        <dbReference type="Rhea" id="RHEA:23420"/>
        <dbReference type="ChEBI" id="CHEBI:15377"/>
        <dbReference type="ChEBI" id="CHEBI:16551"/>
        <dbReference type="ChEBI" id="CHEBI:43474"/>
        <dbReference type="ChEBI" id="CHEBI:58429"/>
        <dbReference type="EC" id="3.1.3.12"/>
    </reaction>
</comment>
<comment type="similarity">
    <text evidence="3">Belongs to the trehalose phosphatase family.</text>
</comment>
<dbReference type="Gene3D" id="3.40.50.1000">
    <property type="entry name" value="HAD superfamily/HAD-like"/>
    <property type="match status" value="1"/>
</dbReference>
<comment type="function">
    <text evidence="2 3">Removes the phosphate from trehalose 6-phosphate to produce free trehalose.</text>
</comment>
<accession>A0ABS7G4M0</accession>
<dbReference type="EMBL" id="JAIBOA010000033">
    <property type="protein sequence ID" value="MBW8487330.1"/>
    <property type="molecule type" value="Genomic_DNA"/>
</dbReference>
<evidence type="ECO:0000256" key="1">
    <source>
        <dbReference type="ARBA" id="ARBA00022801"/>
    </source>
</evidence>
<reference evidence="4 5" key="1">
    <citation type="submission" date="2021-07" db="EMBL/GenBank/DDBJ databases">
        <title>Actinomadura sp. PM05-2 isolated from lichen.</title>
        <authorList>
            <person name="Somphong A."/>
            <person name="Phongsopitanun W."/>
            <person name="Tanasupawat S."/>
            <person name="Peongsungnone V."/>
        </authorList>
    </citation>
    <scope>NUCLEOTIDE SEQUENCE [LARGE SCALE GENOMIC DNA]</scope>
    <source>
        <strain evidence="4 5">PM05-2</strain>
    </source>
</reference>
<evidence type="ECO:0000256" key="3">
    <source>
        <dbReference type="RuleBase" id="RU361117"/>
    </source>
</evidence>
<dbReference type="NCBIfam" id="TIGR00685">
    <property type="entry name" value="T6PP"/>
    <property type="match status" value="1"/>
</dbReference>
<dbReference type="InterPro" id="IPR044651">
    <property type="entry name" value="OTSB-like"/>
</dbReference>
<keyword evidence="3" id="KW-0460">Magnesium</keyword>
<dbReference type="InterPro" id="IPR023214">
    <property type="entry name" value="HAD_sf"/>
</dbReference>
<dbReference type="InterPro" id="IPR003337">
    <property type="entry name" value="Trehalose_PPase"/>
</dbReference>
<comment type="pathway">
    <text evidence="3">Glycan biosynthesis; trehalose biosynthesis.</text>
</comment>
<keyword evidence="3" id="KW-0479">Metal-binding</keyword>
<evidence type="ECO:0000313" key="5">
    <source>
        <dbReference type="Proteomes" id="UP000774570"/>
    </source>
</evidence>
<dbReference type="PANTHER" id="PTHR43768">
    <property type="entry name" value="TREHALOSE 6-PHOSPHATE PHOSPHATASE"/>
    <property type="match status" value="1"/>
</dbReference>
<evidence type="ECO:0000256" key="2">
    <source>
        <dbReference type="ARBA" id="ARBA00024179"/>
    </source>
</evidence>